<keyword evidence="15" id="KW-1185">Reference proteome</keyword>
<feature type="binding site" evidence="11">
    <location>
        <position position="232"/>
    </location>
    <ligand>
        <name>NADP(+)</name>
        <dbReference type="ChEBI" id="CHEBI:58349"/>
    </ligand>
</feature>
<evidence type="ECO:0000256" key="8">
    <source>
        <dbReference type="ARBA" id="ARBA00023102"/>
    </source>
</evidence>
<dbReference type="EMBL" id="CP139965">
    <property type="protein sequence ID" value="WQD79853.1"/>
    <property type="molecule type" value="Genomic_DNA"/>
</dbReference>
<keyword evidence="3 11" id="KW-0028">Amino-acid biosynthesis</keyword>
<sequence length="297" mass="30946">MSVAHMIDGKAEAARLLDMLREDVSRLRAQGVAPCLAVVLVGNDPASEVYVRNKVLRAREIGIESLECRLPADTDEPALLGLIARLNADPAVHGILVQMPLPAGLTESAVIDAIAPAKDVDGFHRENVGRLVLGEPGLAPCTPSGCLHLLRRIAHDLSGKHAVVVGRSNIVGKPVATLLLQANCSLTVVHSRSVNAAQLCRQADIVIAAVGKPQLIDANWVKPGAIVIDVGINRIEVDGKPKLVGDVDYASVSRVASAITPVPGGVGPMTIAFLMKNTIAAAAAQHGLRQQAPASAA</sequence>
<dbReference type="PROSITE" id="PS00767">
    <property type="entry name" value="THF_DHG_CYH_2"/>
    <property type="match status" value="1"/>
</dbReference>
<dbReference type="EC" id="1.5.1.5" evidence="11"/>
<evidence type="ECO:0000256" key="9">
    <source>
        <dbReference type="ARBA" id="ARBA00023167"/>
    </source>
</evidence>
<dbReference type="InterPro" id="IPR046346">
    <property type="entry name" value="Aminoacid_DH-like_N_sf"/>
</dbReference>
<dbReference type="Pfam" id="PF02882">
    <property type="entry name" value="THF_DHG_CYH_C"/>
    <property type="match status" value="1"/>
</dbReference>
<feature type="domain" description="Tetrahydrofolate dehydrogenase/cyclohydrolase NAD(P)-binding" evidence="13">
    <location>
        <begin position="140"/>
        <end position="285"/>
    </location>
</feature>
<dbReference type="RefSeq" id="WP_114815067.1">
    <property type="nucleotide sequence ID" value="NZ_CP139965.1"/>
</dbReference>
<dbReference type="InterPro" id="IPR000672">
    <property type="entry name" value="THF_DH/CycHdrlase"/>
</dbReference>
<evidence type="ECO:0000256" key="11">
    <source>
        <dbReference type="HAMAP-Rule" id="MF_01576"/>
    </source>
</evidence>
<evidence type="ECO:0000256" key="7">
    <source>
        <dbReference type="ARBA" id="ARBA00023002"/>
    </source>
</evidence>
<evidence type="ECO:0000256" key="4">
    <source>
        <dbReference type="ARBA" id="ARBA00022755"/>
    </source>
</evidence>
<reference evidence="14 15" key="1">
    <citation type="submission" date="2023-12" db="EMBL/GenBank/DDBJ databases">
        <title>Genome sequencing and assembly of bacterial species from a model synthetic community.</title>
        <authorList>
            <person name="Hogle S.L."/>
        </authorList>
    </citation>
    <scope>NUCLEOTIDE SEQUENCE [LARGE SCALE GENOMIC DNA]</scope>
    <source>
        <strain evidence="14 15">HAMBI 2494</strain>
    </source>
</reference>
<evidence type="ECO:0000256" key="3">
    <source>
        <dbReference type="ARBA" id="ARBA00022605"/>
    </source>
</evidence>
<dbReference type="InterPro" id="IPR020630">
    <property type="entry name" value="THF_DH/CycHdrlase_cat_dom"/>
</dbReference>
<name>A0ABZ0WR48_9BURK</name>
<organism evidence="14 15">
    <name type="scientific">Paraburkholderia kururiensis</name>
    <dbReference type="NCBI Taxonomy" id="984307"/>
    <lineage>
        <taxon>Bacteria</taxon>
        <taxon>Pseudomonadati</taxon>
        <taxon>Pseudomonadota</taxon>
        <taxon>Betaproteobacteria</taxon>
        <taxon>Burkholderiales</taxon>
        <taxon>Burkholderiaceae</taxon>
        <taxon>Paraburkholderia</taxon>
    </lineage>
</organism>
<dbReference type="SUPFAM" id="SSF53223">
    <property type="entry name" value="Aminoacid dehydrogenase-like, N-terminal domain"/>
    <property type="match status" value="1"/>
</dbReference>
<keyword evidence="6 11" id="KW-0521">NADP</keyword>
<proteinExistence type="inferred from homology"/>
<dbReference type="InterPro" id="IPR020631">
    <property type="entry name" value="THF_DH/CycHdrlase_NAD-bd_dom"/>
</dbReference>
<dbReference type="Pfam" id="PF00763">
    <property type="entry name" value="THF_DHG_CYH"/>
    <property type="match status" value="1"/>
</dbReference>
<comment type="function">
    <text evidence="11">Catalyzes the oxidation of 5,10-methylenetetrahydrofolate to 5,10-methenyltetrahydrofolate and then the hydrolysis of 5,10-methenyltetrahydrofolate to 10-formyltetrahydrofolate.</text>
</comment>
<feature type="binding site" evidence="11">
    <location>
        <begin position="166"/>
        <end position="168"/>
    </location>
    <ligand>
        <name>NADP(+)</name>
        <dbReference type="ChEBI" id="CHEBI:58349"/>
    </ligand>
</feature>
<accession>A0ABZ0WR48</accession>
<keyword evidence="2 11" id="KW-0554">One-carbon metabolism</keyword>
<dbReference type="PRINTS" id="PR00085">
    <property type="entry name" value="THFDHDRGNASE"/>
</dbReference>
<dbReference type="NCBIfam" id="NF010783">
    <property type="entry name" value="PRK14186.1"/>
    <property type="match status" value="1"/>
</dbReference>
<keyword evidence="10 11" id="KW-0511">Multifunctional enzyme</keyword>
<evidence type="ECO:0000256" key="1">
    <source>
        <dbReference type="ARBA" id="ARBA00004777"/>
    </source>
</evidence>
<evidence type="ECO:0000313" key="14">
    <source>
        <dbReference type="EMBL" id="WQD79853.1"/>
    </source>
</evidence>
<feature type="domain" description="Tetrahydrofolate dehydrogenase/cyclohydrolase catalytic" evidence="12">
    <location>
        <begin position="7"/>
        <end position="121"/>
    </location>
</feature>
<evidence type="ECO:0000256" key="10">
    <source>
        <dbReference type="ARBA" id="ARBA00023268"/>
    </source>
</evidence>
<comment type="caution">
    <text evidence="11">Lacks conserved residue(s) required for the propagation of feature annotation.</text>
</comment>
<dbReference type="InterPro" id="IPR036291">
    <property type="entry name" value="NAD(P)-bd_dom_sf"/>
</dbReference>
<dbReference type="Proteomes" id="UP001325479">
    <property type="component" value="Chromosome"/>
</dbReference>
<dbReference type="Gene3D" id="3.40.50.10860">
    <property type="entry name" value="Leucine Dehydrogenase, chain A, domain 1"/>
    <property type="match status" value="1"/>
</dbReference>
<evidence type="ECO:0000256" key="5">
    <source>
        <dbReference type="ARBA" id="ARBA00022801"/>
    </source>
</evidence>
<evidence type="ECO:0000259" key="12">
    <source>
        <dbReference type="Pfam" id="PF00763"/>
    </source>
</evidence>
<evidence type="ECO:0000256" key="2">
    <source>
        <dbReference type="ARBA" id="ARBA00022563"/>
    </source>
</evidence>
<keyword evidence="7 11" id="KW-0560">Oxidoreductase</keyword>
<evidence type="ECO:0000256" key="6">
    <source>
        <dbReference type="ARBA" id="ARBA00022857"/>
    </source>
</evidence>
<dbReference type="CDD" id="cd01080">
    <property type="entry name" value="NAD_bind_m-THF_DH_Cyclohyd"/>
    <property type="match status" value="1"/>
</dbReference>
<dbReference type="NCBIfam" id="NF010785">
    <property type="entry name" value="PRK14188.1"/>
    <property type="match status" value="1"/>
</dbReference>
<gene>
    <name evidence="11 14" type="primary">folD</name>
    <name evidence="14" type="ORF">U0042_09335</name>
</gene>
<dbReference type="EC" id="3.5.4.9" evidence="11"/>
<comment type="catalytic activity">
    <reaction evidence="11">
        <text>(6R)-5,10-methylene-5,6,7,8-tetrahydrofolate + NADP(+) = (6R)-5,10-methenyltetrahydrofolate + NADPH</text>
        <dbReference type="Rhea" id="RHEA:22812"/>
        <dbReference type="ChEBI" id="CHEBI:15636"/>
        <dbReference type="ChEBI" id="CHEBI:57455"/>
        <dbReference type="ChEBI" id="CHEBI:57783"/>
        <dbReference type="ChEBI" id="CHEBI:58349"/>
        <dbReference type="EC" id="1.5.1.5"/>
    </reaction>
</comment>
<comment type="catalytic activity">
    <reaction evidence="11">
        <text>(6R)-5,10-methenyltetrahydrofolate + H2O = (6R)-10-formyltetrahydrofolate + H(+)</text>
        <dbReference type="Rhea" id="RHEA:23700"/>
        <dbReference type="ChEBI" id="CHEBI:15377"/>
        <dbReference type="ChEBI" id="CHEBI:15378"/>
        <dbReference type="ChEBI" id="CHEBI:57455"/>
        <dbReference type="ChEBI" id="CHEBI:195366"/>
        <dbReference type="EC" id="3.5.4.9"/>
    </reaction>
</comment>
<dbReference type="Gene3D" id="3.40.50.720">
    <property type="entry name" value="NAD(P)-binding Rossmann-like Domain"/>
    <property type="match status" value="1"/>
</dbReference>
<dbReference type="InterPro" id="IPR020867">
    <property type="entry name" value="THF_DH/CycHdrlase_CS"/>
</dbReference>
<keyword evidence="8 11" id="KW-0368">Histidine biosynthesis</keyword>
<evidence type="ECO:0000313" key="15">
    <source>
        <dbReference type="Proteomes" id="UP001325479"/>
    </source>
</evidence>
<dbReference type="PANTHER" id="PTHR48099:SF5">
    <property type="entry name" value="C-1-TETRAHYDROFOLATE SYNTHASE, CYTOPLASMIC"/>
    <property type="match status" value="1"/>
</dbReference>
<protein>
    <recommendedName>
        <fullName evidence="11">Bifunctional protein FolD</fullName>
    </recommendedName>
    <domain>
        <recommendedName>
            <fullName evidence="11">Methylenetetrahydrofolate dehydrogenase</fullName>
            <ecNumber evidence="11">1.5.1.5</ecNumber>
        </recommendedName>
    </domain>
    <domain>
        <recommendedName>
            <fullName evidence="11">Methenyltetrahydrofolate cyclohydrolase</fullName>
            <ecNumber evidence="11">3.5.4.9</ecNumber>
        </recommendedName>
    </domain>
</protein>
<comment type="pathway">
    <text evidence="1 11">One-carbon metabolism; tetrahydrofolate interconversion.</text>
</comment>
<keyword evidence="4 11" id="KW-0658">Purine biosynthesis</keyword>
<evidence type="ECO:0000259" key="13">
    <source>
        <dbReference type="Pfam" id="PF02882"/>
    </source>
</evidence>
<dbReference type="HAMAP" id="MF_01576">
    <property type="entry name" value="THF_DHG_CYH"/>
    <property type="match status" value="1"/>
</dbReference>
<keyword evidence="5 11" id="KW-0378">Hydrolase</keyword>
<comment type="subunit">
    <text evidence="11">Homodimer.</text>
</comment>
<dbReference type="SUPFAM" id="SSF51735">
    <property type="entry name" value="NAD(P)-binding Rossmann-fold domains"/>
    <property type="match status" value="1"/>
</dbReference>
<dbReference type="PANTHER" id="PTHR48099">
    <property type="entry name" value="C-1-TETRAHYDROFOLATE SYNTHASE, CYTOPLASMIC-RELATED"/>
    <property type="match status" value="1"/>
</dbReference>
<comment type="similarity">
    <text evidence="11">Belongs to the tetrahydrofolate dehydrogenase/cyclohydrolase family.</text>
</comment>
<keyword evidence="9 11" id="KW-0486">Methionine biosynthesis</keyword>